<accession>X0YR11</accession>
<protein>
    <submittedName>
        <fullName evidence="2">Uncharacterized protein</fullName>
    </submittedName>
</protein>
<feature type="region of interest" description="Disordered" evidence="1">
    <location>
        <begin position="1"/>
        <end position="21"/>
    </location>
</feature>
<dbReference type="AlphaFoldDB" id="X0YR11"/>
<reference evidence="2" key="1">
    <citation type="journal article" date="2014" name="Front. Microbiol.">
        <title>High frequency of phylogenetically diverse reductive dehalogenase-homologous genes in deep subseafloor sedimentary metagenomes.</title>
        <authorList>
            <person name="Kawai M."/>
            <person name="Futagami T."/>
            <person name="Toyoda A."/>
            <person name="Takaki Y."/>
            <person name="Nishi S."/>
            <person name="Hori S."/>
            <person name="Arai W."/>
            <person name="Tsubouchi T."/>
            <person name="Morono Y."/>
            <person name="Uchiyama I."/>
            <person name="Ito T."/>
            <person name="Fujiyama A."/>
            <person name="Inagaki F."/>
            <person name="Takami H."/>
        </authorList>
    </citation>
    <scope>NUCLEOTIDE SEQUENCE</scope>
    <source>
        <strain evidence="2">Expedition CK06-06</strain>
    </source>
</reference>
<gene>
    <name evidence="2" type="ORF">S01H4_07036</name>
</gene>
<feature type="compositionally biased region" description="Basic and acidic residues" evidence="1">
    <location>
        <begin position="1"/>
        <end position="15"/>
    </location>
</feature>
<sequence length="68" mass="7737">RIVDDRPAGARESKPIVKRKSKSKYKKAYSKAFQSIKPDYLKANGQWKKGGFKRAVKKAHAMAKEAMK</sequence>
<evidence type="ECO:0000313" key="2">
    <source>
        <dbReference type="EMBL" id="GAG58759.1"/>
    </source>
</evidence>
<proteinExistence type="predicted"/>
<organism evidence="2">
    <name type="scientific">marine sediment metagenome</name>
    <dbReference type="NCBI Taxonomy" id="412755"/>
    <lineage>
        <taxon>unclassified sequences</taxon>
        <taxon>metagenomes</taxon>
        <taxon>ecological metagenomes</taxon>
    </lineage>
</organism>
<feature type="non-terminal residue" evidence="2">
    <location>
        <position position="1"/>
    </location>
</feature>
<name>X0YR11_9ZZZZ</name>
<evidence type="ECO:0000256" key="1">
    <source>
        <dbReference type="SAM" id="MobiDB-lite"/>
    </source>
</evidence>
<dbReference type="EMBL" id="BART01002252">
    <property type="protein sequence ID" value="GAG58759.1"/>
    <property type="molecule type" value="Genomic_DNA"/>
</dbReference>
<comment type="caution">
    <text evidence="2">The sequence shown here is derived from an EMBL/GenBank/DDBJ whole genome shotgun (WGS) entry which is preliminary data.</text>
</comment>